<dbReference type="OrthoDB" id="2316274at2759"/>
<accession>A0A2I1DY38</accession>
<reference evidence="1" key="1">
    <citation type="submission" date="2020-05" db="EMBL/GenBank/DDBJ databases">
        <authorList>
            <person name="Rincon C."/>
            <person name="Sanders R I."/>
            <person name="Robbins C."/>
            <person name="Chaturvedi A."/>
        </authorList>
    </citation>
    <scope>NUCLEOTIDE SEQUENCE</scope>
    <source>
        <strain evidence="1">CHB12</strain>
    </source>
</reference>
<gene>
    <name evidence="1" type="ORF">CHRIB12_LOCUS5039</name>
</gene>
<evidence type="ECO:0000313" key="2">
    <source>
        <dbReference type="Proteomes" id="UP000684084"/>
    </source>
</evidence>
<dbReference type="AlphaFoldDB" id="A0A2I1DY38"/>
<dbReference type="EMBL" id="CAGKOT010000008">
    <property type="protein sequence ID" value="CAB5351125.1"/>
    <property type="molecule type" value="Genomic_DNA"/>
</dbReference>
<dbReference type="VEuPathDB" id="FungiDB:FUN_021156"/>
<sequence length="141" mass="16822">MYDFVLNMILGREKPSWKKDFKREWRKLEKHEEKEDVHVKRQGVYPFLKYEKRDQENGDNSQKNKICVAFSNSNALRDVTNDLVINNGSIQNNEEIKDGELIFAELETYLDEAKKIVIEQHQAKNYHWANSVVKNFSEMKR</sequence>
<organism evidence="1 2">
    <name type="scientific">Rhizophagus irregularis</name>
    <dbReference type="NCBI Taxonomy" id="588596"/>
    <lineage>
        <taxon>Eukaryota</taxon>
        <taxon>Fungi</taxon>
        <taxon>Fungi incertae sedis</taxon>
        <taxon>Mucoromycota</taxon>
        <taxon>Glomeromycotina</taxon>
        <taxon>Glomeromycetes</taxon>
        <taxon>Glomerales</taxon>
        <taxon>Glomeraceae</taxon>
        <taxon>Rhizophagus</taxon>
    </lineage>
</organism>
<name>A0A2I1DY38_9GLOM</name>
<comment type="caution">
    <text evidence="1">The sequence shown here is derived from an EMBL/GenBank/DDBJ whole genome shotgun (WGS) entry which is preliminary data.</text>
</comment>
<dbReference type="VEuPathDB" id="FungiDB:RhiirFUN_002986"/>
<proteinExistence type="predicted"/>
<protein>
    <submittedName>
        <fullName evidence="1">Uncharacterized protein</fullName>
    </submittedName>
</protein>
<dbReference type="Proteomes" id="UP000684084">
    <property type="component" value="Unassembled WGS sequence"/>
</dbReference>
<dbReference type="VEuPathDB" id="FungiDB:RhiirA1_389097"/>
<evidence type="ECO:0000313" key="1">
    <source>
        <dbReference type="EMBL" id="CAB5351125.1"/>
    </source>
</evidence>